<accession>A0A1M4VJ43</accession>
<sequence>MEEYKFDESKFIKENIENSNIEEKEKFYIKLKKNNSMDKKGWKG</sequence>
<dbReference type="RefSeq" id="WP_268776004.1">
    <property type="nucleotide sequence ID" value="NZ_FQUI01000011.1"/>
</dbReference>
<protein>
    <submittedName>
        <fullName evidence="1">Uncharacterized protein</fullName>
    </submittedName>
</protein>
<comment type="caution">
    <text evidence="1">The sequence shown here is derived from an EMBL/GenBank/DDBJ whole genome shotgun (WGS) entry which is preliminary data.</text>
</comment>
<name>A0A1M4VJ43_MARH1</name>
<gene>
    <name evidence="1" type="ORF">SAMN02745164_00952</name>
</gene>
<proteinExistence type="predicted"/>
<dbReference type="EMBL" id="FQUI01000011">
    <property type="protein sequence ID" value="SHE69031.1"/>
    <property type="molecule type" value="Genomic_DNA"/>
</dbReference>
<organism evidence="1 2">
    <name type="scientific">Marinitoga hydrogenitolerans (strain DSM 16785 / JCM 12826 / AT1271)</name>
    <dbReference type="NCBI Taxonomy" id="1122195"/>
    <lineage>
        <taxon>Bacteria</taxon>
        <taxon>Thermotogati</taxon>
        <taxon>Thermotogota</taxon>
        <taxon>Thermotogae</taxon>
        <taxon>Petrotogales</taxon>
        <taxon>Petrotogaceae</taxon>
        <taxon>Marinitoga</taxon>
    </lineage>
</organism>
<dbReference type="AlphaFoldDB" id="A0A1M4VJ43"/>
<dbReference type="Proteomes" id="UP000184334">
    <property type="component" value="Unassembled WGS sequence"/>
</dbReference>
<evidence type="ECO:0000313" key="2">
    <source>
        <dbReference type="Proteomes" id="UP000184334"/>
    </source>
</evidence>
<reference evidence="1" key="1">
    <citation type="submission" date="2016-11" db="EMBL/GenBank/DDBJ databases">
        <authorList>
            <person name="Varghese N."/>
            <person name="Submissions S."/>
        </authorList>
    </citation>
    <scope>NUCLEOTIDE SEQUENCE [LARGE SCALE GENOMIC DNA]</scope>
    <source>
        <strain evidence="1">DSM 16785</strain>
    </source>
</reference>
<dbReference type="STRING" id="1122195.SAMN02745164_00952"/>
<evidence type="ECO:0000313" key="1">
    <source>
        <dbReference type="EMBL" id="SHE69031.1"/>
    </source>
</evidence>
<keyword evidence="2" id="KW-1185">Reference proteome</keyword>